<dbReference type="InterPro" id="IPR000905">
    <property type="entry name" value="Gcp-like_dom"/>
</dbReference>
<dbReference type="EMBL" id="CP101989">
    <property type="protein sequence ID" value="UUI64150.1"/>
    <property type="molecule type" value="Genomic_DNA"/>
</dbReference>
<feature type="domain" description="Gcp-like" evidence="1">
    <location>
        <begin position="31"/>
        <end position="151"/>
    </location>
</feature>
<gene>
    <name evidence="2" type="primary">tsaB</name>
    <name evidence="2" type="ORF">NP075_13560</name>
</gene>
<proteinExistence type="predicted"/>
<dbReference type="Pfam" id="PF00814">
    <property type="entry name" value="TsaD"/>
    <property type="match status" value="1"/>
</dbReference>
<dbReference type="Gene3D" id="3.30.420.40">
    <property type="match status" value="2"/>
</dbReference>
<dbReference type="GO" id="GO:0061711">
    <property type="term" value="F:tRNA N(6)-L-threonylcarbamoyladenine synthase activity"/>
    <property type="evidence" value="ECO:0007669"/>
    <property type="project" value="UniProtKB-EC"/>
</dbReference>
<organism evidence="2 3">
    <name type="scientific">Cellulomonas wangsupingiae</name>
    <dbReference type="NCBI Taxonomy" id="2968085"/>
    <lineage>
        <taxon>Bacteria</taxon>
        <taxon>Bacillati</taxon>
        <taxon>Actinomycetota</taxon>
        <taxon>Actinomycetes</taxon>
        <taxon>Micrococcales</taxon>
        <taxon>Cellulomonadaceae</taxon>
        <taxon>Cellulomonas</taxon>
    </lineage>
</organism>
<evidence type="ECO:0000313" key="2">
    <source>
        <dbReference type="EMBL" id="UUI64150.1"/>
    </source>
</evidence>
<reference evidence="2 3" key="1">
    <citation type="submission" date="2022-07" db="EMBL/GenBank/DDBJ databases">
        <title>Novel species in genus cellulomonas.</title>
        <authorList>
            <person name="Ye L."/>
        </authorList>
    </citation>
    <scope>NUCLEOTIDE SEQUENCE [LARGE SCALE GENOMIC DNA]</scope>
    <source>
        <strain evidence="3">zg-Y908</strain>
    </source>
</reference>
<evidence type="ECO:0000313" key="3">
    <source>
        <dbReference type="Proteomes" id="UP001317322"/>
    </source>
</evidence>
<evidence type="ECO:0000259" key="1">
    <source>
        <dbReference type="Pfam" id="PF00814"/>
    </source>
</evidence>
<dbReference type="InterPro" id="IPR043129">
    <property type="entry name" value="ATPase_NBD"/>
</dbReference>
<dbReference type="CDD" id="cd24032">
    <property type="entry name" value="ASKHA_NBD_TsaB"/>
    <property type="match status" value="1"/>
</dbReference>
<dbReference type="PANTHER" id="PTHR11735:SF11">
    <property type="entry name" value="TRNA THREONYLCARBAMOYLADENOSINE BIOSYNTHESIS PROTEIN TSAB"/>
    <property type="match status" value="1"/>
</dbReference>
<name>A0ABY5K512_9CELL</name>
<dbReference type="Proteomes" id="UP001317322">
    <property type="component" value="Chromosome"/>
</dbReference>
<dbReference type="EC" id="2.3.1.234" evidence="2"/>
<dbReference type="RefSeq" id="WP_227565707.1">
    <property type="nucleotide sequence ID" value="NZ_CP101989.1"/>
</dbReference>
<dbReference type="SUPFAM" id="SSF53067">
    <property type="entry name" value="Actin-like ATPase domain"/>
    <property type="match status" value="2"/>
</dbReference>
<dbReference type="InterPro" id="IPR022496">
    <property type="entry name" value="T6A_TsaB"/>
</dbReference>
<keyword evidence="2" id="KW-0012">Acyltransferase</keyword>
<accession>A0ABY5K512</accession>
<dbReference type="PANTHER" id="PTHR11735">
    <property type="entry name" value="TRNA N6-ADENOSINE THREONYLCARBAMOYLTRANSFERASE"/>
    <property type="match status" value="1"/>
</dbReference>
<dbReference type="NCBIfam" id="TIGR03725">
    <property type="entry name" value="T6A_YeaZ"/>
    <property type="match status" value="1"/>
</dbReference>
<keyword evidence="2" id="KW-0808">Transferase</keyword>
<protein>
    <submittedName>
        <fullName evidence="2">tRNA (Adenosine(37)-N6)-threonylcarbamoyltransferase complex dimerization subunit type 1 TsaB</fullName>
        <ecNumber evidence="2">2.3.1.234</ecNumber>
    </submittedName>
</protein>
<keyword evidence="3" id="KW-1185">Reference proteome</keyword>
<sequence length="229" mass="24282">MHLGIDTSGEVAAALVLDEVHAESLADDQPRRHAELLAPLIAELSERKGRPLRDVESIVVGTGPALFTGLRVGLVTARTLGLALGVPVHGVSSLDALAERAAQLGAVDDGTPLLVVTDARRREVYWARYEVRDRAAVPVSGPDVAAPGDVPRVPGEIVLGAARDLYPEVFGAPDPRVPSHDPDLRSPNPVHLVRIAQRRLAAGEELPADPLYLRRPDAVPPSGAKRVLA</sequence>